<evidence type="ECO:0000259" key="2">
    <source>
        <dbReference type="SMART" id="SM00331"/>
    </source>
</evidence>
<evidence type="ECO:0000313" key="4">
    <source>
        <dbReference type="Proteomes" id="UP000318521"/>
    </source>
</evidence>
<sequence length="267" mass="29634">MKDTPKTDHSFHIKNIDLNETLQREINLAQTIQMTLLNGDNPSFESGELSGLSLPARLIGGDYYDFYKLKNGCIRIVIGDVMGKGIPAAMLMILTRGAFRSASENTATPGATLTSMNQALYKDLRKLKSFVTLFCADLDPRTGVLTYSSAGHNLPLHVHNKANTVTELPKVKGIMLGGLPDQNYGERQIQLDKLDVVLFYTDGLIDAHNNMNEFFSLATLKEVALKQKDHSALIMQTEIMNSVHQFINNIPQKDDITIVILKLSNNL</sequence>
<proteinExistence type="predicted"/>
<dbReference type="PANTHER" id="PTHR43156:SF2">
    <property type="entry name" value="STAGE II SPORULATION PROTEIN E"/>
    <property type="match status" value="1"/>
</dbReference>
<name>A0A554A1L5_9BACI</name>
<reference evidence="3 4" key="1">
    <citation type="submission" date="2019-07" db="EMBL/GenBank/DDBJ databases">
        <authorList>
            <person name="Park Y.J."/>
            <person name="Jeong S.E."/>
            <person name="Jung H.S."/>
        </authorList>
    </citation>
    <scope>NUCLEOTIDE SEQUENCE [LARGE SCALE GENOMIC DNA]</scope>
    <source>
        <strain evidence="4">P16(2019)</strain>
    </source>
</reference>
<keyword evidence="4" id="KW-1185">Reference proteome</keyword>
<comment type="caution">
    <text evidence="3">The sequence shown here is derived from an EMBL/GenBank/DDBJ whole genome shotgun (WGS) entry which is preliminary data.</text>
</comment>
<dbReference type="InterPro" id="IPR036457">
    <property type="entry name" value="PPM-type-like_dom_sf"/>
</dbReference>
<dbReference type="Pfam" id="PF07228">
    <property type="entry name" value="SpoIIE"/>
    <property type="match status" value="1"/>
</dbReference>
<gene>
    <name evidence="3" type="ORF">FN960_03445</name>
</gene>
<organism evidence="3 4">
    <name type="scientific">Alkalicoccobacillus porphyridii</name>
    <dbReference type="NCBI Taxonomy" id="2597270"/>
    <lineage>
        <taxon>Bacteria</taxon>
        <taxon>Bacillati</taxon>
        <taxon>Bacillota</taxon>
        <taxon>Bacilli</taxon>
        <taxon>Bacillales</taxon>
        <taxon>Bacillaceae</taxon>
        <taxon>Alkalicoccobacillus</taxon>
    </lineage>
</organism>
<dbReference type="Proteomes" id="UP000318521">
    <property type="component" value="Unassembled WGS sequence"/>
</dbReference>
<dbReference type="Gene3D" id="3.60.40.10">
    <property type="entry name" value="PPM-type phosphatase domain"/>
    <property type="match status" value="1"/>
</dbReference>
<dbReference type="InterPro" id="IPR052016">
    <property type="entry name" value="Bact_Sigma-Reg"/>
</dbReference>
<dbReference type="EMBL" id="VLXZ01000002">
    <property type="protein sequence ID" value="TSB47590.1"/>
    <property type="molecule type" value="Genomic_DNA"/>
</dbReference>
<dbReference type="GO" id="GO:0016791">
    <property type="term" value="F:phosphatase activity"/>
    <property type="evidence" value="ECO:0007669"/>
    <property type="project" value="TreeGrafter"/>
</dbReference>
<evidence type="ECO:0000256" key="1">
    <source>
        <dbReference type="ARBA" id="ARBA00022801"/>
    </source>
</evidence>
<dbReference type="InterPro" id="IPR001932">
    <property type="entry name" value="PPM-type_phosphatase-like_dom"/>
</dbReference>
<accession>A0A554A1L5</accession>
<dbReference type="OrthoDB" id="9763484at2"/>
<evidence type="ECO:0000313" key="3">
    <source>
        <dbReference type="EMBL" id="TSB47590.1"/>
    </source>
</evidence>
<dbReference type="AlphaFoldDB" id="A0A554A1L5"/>
<protein>
    <submittedName>
        <fullName evidence="3">PP2C family protein-serine/threonine phosphatase</fullName>
    </submittedName>
</protein>
<keyword evidence="1" id="KW-0378">Hydrolase</keyword>
<dbReference type="SUPFAM" id="SSF81606">
    <property type="entry name" value="PP2C-like"/>
    <property type="match status" value="1"/>
</dbReference>
<dbReference type="RefSeq" id="WP_143847004.1">
    <property type="nucleotide sequence ID" value="NZ_VLXZ01000002.1"/>
</dbReference>
<feature type="domain" description="PPM-type phosphatase" evidence="2">
    <location>
        <begin position="44"/>
        <end position="263"/>
    </location>
</feature>
<dbReference type="SMART" id="SM00331">
    <property type="entry name" value="PP2C_SIG"/>
    <property type="match status" value="1"/>
</dbReference>
<dbReference type="PANTHER" id="PTHR43156">
    <property type="entry name" value="STAGE II SPORULATION PROTEIN E-RELATED"/>
    <property type="match status" value="1"/>
</dbReference>